<dbReference type="RefSeq" id="WP_139828017.1">
    <property type="nucleotide sequence ID" value="NZ_FXAW01000004.1"/>
</dbReference>
<feature type="transmembrane region" description="Helical" evidence="1">
    <location>
        <begin position="164"/>
        <end position="184"/>
    </location>
</feature>
<name>A0A1X7K5C8_9BACT</name>
<evidence type="ECO:0000259" key="2">
    <source>
        <dbReference type="Pfam" id="PF01757"/>
    </source>
</evidence>
<feature type="transmembrane region" description="Helical" evidence="1">
    <location>
        <begin position="221"/>
        <end position="238"/>
    </location>
</feature>
<feature type="transmembrane region" description="Helical" evidence="1">
    <location>
        <begin position="58"/>
        <end position="83"/>
    </location>
</feature>
<dbReference type="STRING" id="1028.SAMN05661096_02410"/>
<accession>A0A1X7K5C8</accession>
<feature type="transmembrane region" description="Helical" evidence="1">
    <location>
        <begin position="346"/>
        <end position="366"/>
    </location>
</feature>
<sequence>MIAEATRILMEKIEKRNIGIDVLRGLSILAVILLHLNIHFGISNTFLKELLPAKLFSLLFWSGFYGVVVFFTLSGYLITNSIIRKWTSLSKIDIKMFYWQRFSRIIPLLTVLLLVLSILHVLDVQGFVINADQTSLGRAIFSALTFHINWLEIQVGYLPANWDVLWSISIEETFYLFFPIICLFLKKEWRFLVIVGLFLVVSPWARTQLFEGNELADKNHLAFVDSIALGCMTAIITSKLTFSKALNYFFLTLGWSMVILIFVFKGFIYKAGIVDLGLNITILSVGVSLILFWMHEKHKSKEENRHYIFGWLRNMGIYSYEIYLTHMFIVIFGAQLFEKLSIGSNWLIPYLISLLLISYFLGKIIFHKFSEPVNIWLRRKLNN</sequence>
<dbReference type="Proteomes" id="UP000193804">
    <property type="component" value="Unassembled WGS sequence"/>
</dbReference>
<evidence type="ECO:0000313" key="4">
    <source>
        <dbReference type="Proteomes" id="UP000193804"/>
    </source>
</evidence>
<dbReference type="PANTHER" id="PTHR23028">
    <property type="entry name" value="ACETYLTRANSFERASE"/>
    <property type="match status" value="1"/>
</dbReference>
<keyword evidence="3" id="KW-0808">Transferase</keyword>
<dbReference type="GO" id="GO:0016787">
    <property type="term" value="F:hydrolase activity"/>
    <property type="evidence" value="ECO:0007669"/>
    <property type="project" value="UniProtKB-KW"/>
</dbReference>
<dbReference type="PANTHER" id="PTHR23028:SF53">
    <property type="entry name" value="ACYL_TRANSF_3 DOMAIN-CONTAINING PROTEIN"/>
    <property type="match status" value="1"/>
</dbReference>
<feature type="domain" description="Acyltransferase 3" evidence="2">
    <location>
        <begin position="18"/>
        <end position="361"/>
    </location>
</feature>
<keyword evidence="4" id="KW-1185">Reference proteome</keyword>
<reference evidence="4" key="1">
    <citation type="submission" date="2017-04" db="EMBL/GenBank/DDBJ databases">
        <authorList>
            <person name="Varghese N."/>
            <person name="Submissions S."/>
        </authorList>
    </citation>
    <scope>NUCLEOTIDE SEQUENCE [LARGE SCALE GENOMIC DNA]</scope>
    <source>
        <strain evidence="4">DSM 4125</strain>
    </source>
</reference>
<dbReference type="InterPro" id="IPR002656">
    <property type="entry name" value="Acyl_transf_3_dom"/>
</dbReference>
<keyword evidence="1" id="KW-1133">Transmembrane helix</keyword>
<dbReference type="GO" id="GO:0016747">
    <property type="term" value="F:acyltransferase activity, transferring groups other than amino-acyl groups"/>
    <property type="evidence" value="ECO:0007669"/>
    <property type="project" value="InterPro"/>
</dbReference>
<dbReference type="GO" id="GO:0016020">
    <property type="term" value="C:membrane"/>
    <property type="evidence" value="ECO:0007669"/>
    <property type="project" value="TreeGrafter"/>
</dbReference>
<keyword evidence="3" id="KW-0378">Hydrolase</keyword>
<feature type="transmembrane region" description="Helical" evidence="1">
    <location>
        <begin position="21"/>
        <end position="38"/>
    </location>
</feature>
<proteinExistence type="predicted"/>
<dbReference type="Pfam" id="PF01757">
    <property type="entry name" value="Acyl_transf_3"/>
    <property type="match status" value="1"/>
</dbReference>
<feature type="transmembrane region" description="Helical" evidence="1">
    <location>
        <begin position="104"/>
        <end position="122"/>
    </location>
</feature>
<keyword evidence="3" id="KW-0012">Acyltransferase</keyword>
<dbReference type="EMBL" id="FXAW01000004">
    <property type="protein sequence ID" value="SMG36187.1"/>
    <property type="molecule type" value="Genomic_DNA"/>
</dbReference>
<feature type="transmembrane region" description="Helical" evidence="1">
    <location>
        <begin position="245"/>
        <end position="264"/>
    </location>
</feature>
<dbReference type="GO" id="GO:0000271">
    <property type="term" value="P:polysaccharide biosynthetic process"/>
    <property type="evidence" value="ECO:0007669"/>
    <property type="project" value="TreeGrafter"/>
</dbReference>
<gene>
    <name evidence="3" type="ORF">SAMN05661096_02410</name>
</gene>
<protein>
    <submittedName>
        <fullName evidence="3">Peptidoglycan/LPS O-acetylase OafA/YrhL, contains acyltransferase and SGNH-hydrolase domains</fullName>
    </submittedName>
</protein>
<dbReference type="OrthoDB" id="9796461at2"/>
<keyword evidence="1" id="KW-0472">Membrane</keyword>
<feature type="transmembrane region" description="Helical" evidence="1">
    <location>
        <begin position="276"/>
        <end position="294"/>
    </location>
</feature>
<keyword evidence="1" id="KW-0812">Transmembrane</keyword>
<feature type="transmembrane region" description="Helical" evidence="1">
    <location>
        <begin position="191"/>
        <end position="209"/>
    </location>
</feature>
<evidence type="ECO:0000313" key="3">
    <source>
        <dbReference type="EMBL" id="SMG36187.1"/>
    </source>
</evidence>
<dbReference type="InterPro" id="IPR050879">
    <property type="entry name" value="Acyltransferase_3"/>
</dbReference>
<evidence type="ECO:0000256" key="1">
    <source>
        <dbReference type="SAM" id="Phobius"/>
    </source>
</evidence>
<dbReference type="AlphaFoldDB" id="A0A1X7K5C8"/>
<feature type="transmembrane region" description="Helical" evidence="1">
    <location>
        <begin position="315"/>
        <end position="334"/>
    </location>
</feature>
<organism evidence="3 4">
    <name type="scientific">Marivirga sericea</name>
    <dbReference type="NCBI Taxonomy" id="1028"/>
    <lineage>
        <taxon>Bacteria</taxon>
        <taxon>Pseudomonadati</taxon>
        <taxon>Bacteroidota</taxon>
        <taxon>Cytophagia</taxon>
        <taxon>Cytophagales</taxon>
        <taxon>Marivirgaceae</taxon>
        <taxon>Marivirga</taxon>
    </lineage>
</organism>